<dbReference type="OrthoDB" id="2721942at2"/>
<dbReference type="EMBL" id="PIOC01000032">
    <property type="protein sequence ID" value="RDW15765.1"/>
    <property type="molecule type" value="Genomic_DNA"/>
</dbReference>
<feature type="signal peptide" evidence="2">
    <location>
        <begin position="1"/>
        <end position="25"/>
    </location>
</feature>
<accession>A0A3D8PKP7</accession>
<dbReference type="PROSITE" id="PS51257">
    <property type="entry name" value="PROKAR_LIPOPROTEIN"/>
    <property type="match status" value="1"/>
</dbReference>
<gene>
    <name evidence="3" type="ORF">CWR48_18700</name>
</gene>
<dbReference type="RefSeq" id="WP_115774818.1">
    <property type="nucleotide sequence ID" value="NZ_PIOC01000032.1"/>
</dbReference>
<dbReference type="Proteomes" id="UP000257143">
    <property type="component" value="Unassembled WGS sequence"/>
</dbReference>
<protein>
    <submittedName>
        <fullName evidence="3">Uncharacterized protein</fullName>
    </submittedName>
</protein>
<evidence type="ECO:0000313" key="4">
    <source>
        <dbReference type="Proteomes" id="UP000257143"/>
    </source>
</evidence>
<proteinExistence type="predicted"/>
<evidence type="ECO:0000256" key="1">
    <source>
        <dbReference type="SAM" id="MobiDB-lite"/>
    </source>
</evidence>
<keyword evidence="4" id="KW-1185">Reference proteome</keyword>
<evidence type="ECO:0000256" key="2">
    <source>
        <dbReference type="SAM" id="SignalP"/>
    </source>
</evidence>
<evidence type="ECO:0000313" key="3">
    <source>
        <dbReference type="EMBL" id="RDW15765.1"/>
    </source>
</evidence>
<sequence length="65" mass="6657">MLKIKKLTLATMGAILSTGLLFGCAAGDEEDPATGEPTEEQDNTEDGTGEEVPEDGADAEEGTEG</sequence>
<reference evidence="4" key="1">
    <citation type="submission" date="2017-11" db="EMBL/GenBank/DDBJ databases">
        <authorList>
            <person name="Zhu W."/>
        </authorList>
    </citation>
    <scope>NUCLEOTIDE SEQUENCE [LARGE SCALE GENOMIC DNA]</scope>
    <source>
        <strain evidence="4">CAU 1183</strain>
    </source>
</reference>
<organism evidence="3 4">
    <name type="scientific">Oceanobacillus arenosus</name>
    <dbReference type="NCBI Taxonomy" id="1229153"/>
    <lineage>
        <taxon>Bacteria</taxon>
        <taxon>Bacillati</taxon>
        <taxon>Bacillota</taxon>
        <taxon>Bacilli</taxon>
        <taxon>Bacillales</taxon>
        <taxon>Bacillaceae</taxon>
        <taxon>Oceanobacillus</taxon>
    </lineage>
</organism>
<feature type="chain" id="PRO_5039598931" evidence="2">
    <location>
        <begin position="26"/>
        <end position="65"/>
    </location>
</feature>
<keyword evidence="2" id="KW-0732">Signal</keyword>
<comment type="caution">
    <text evidence="3">The sequence shown here is derived from an EMBL/GenBank/DDBJ whole genome shotgun (WGS) entry which is preliminary data.</text>
</comment>
<dbReference type="AlphaFoldDB" id="A0A3D8PKP7"/>
<feature type="compositionally biased region" description="Acidic residues" evidence="1">
    <location>
        <begin position="27"/>
        <end position="65"/>
    </location>
</feature>
<feature type="region of interest" description="Disordered" evidence="1">
    <location>
        <begin position="25"/>
        <end position="65"/>
    </location>
</feature>
<name>A0A3D8PKP7_9BACI</name>